<dbReference type="Gene3D" id="3.40.630.30">
    <property type="match status" value="1"/>
</dbReference>
<dbReference type="RefSeq" id="XP_067474939.1">
    <property type="nucleotide sequence ID" value="XM_067625927.1"/>
</dbReference>
<organism evidence="3 4">
    <name type="scientific">Aspergillus brasiliensis (strain CBS 101740 / IMI 381727 / IBT 21946)</name>
    <dbReference type="NCBI Taxonomy" id="767769"/>
    <lineage>
        <taxon>Eukaryota</taxon>
        <taxon>Fungi</taxon>
        <taxon>Dikarya</taxon>
        <taxon>Ascomycota</taxon>
        <taxon>Pezizomycotina</taxon>
        <taxon>Eurotiomycetes</taxon>
        <taxon>Eurotiomycetidae</taxon>
        <taxon>Eurotiales</taxon>
        <taxon>Aspergillaceae</taxon>
        <taxon>Aspergillus</taxon>
        <taxon>Aspergillus subgen. Circumdati</taxon>
    </lineage>
</organism>
<evidence type="ECO:0000313" key="3">
    <source>
        <dbReference type="EMBL" id="OJJ67690.1"/>
    </source>
</evidence>
<evidence type="ECO:0000256" key="1">
    <source>
        <dbReference type="SAM" id="MobiDB-lite"/>
    </source>
</evidence>
<dbReference type="InterPro" id="IPR016181">
    <property type="entry name" value="Acyl_CoA_acyltransferase"/>
</dbReference>
<proteinExistence type="predicted"/>
<dbReference type="Pfam" id="PF00583">
    <property type="entry name" value="Acetyltransf_1"/>
    <property type="match status" value="1"/>
</dbReference>
<accession>A0A1L9U7M4</accession>
<dbReference type="OMA" id="PECRNDH"/>
<dbReference type="GeneID" id="93578415"/>
<dbReference type="STRING" id="767769.A0A1L9U7M4"/>
<dbReference type="Proteomes" id="UP000184499">
    <property type="component" value="Unassembled WGS sequence"/>
</dbReference>
<dbReference type="PROSITE" id="PS51186">
    <property type="entry name" value="GNAT"/>
    <property type="match status" value="1"/>
</dbReference>
<dbReference type="EMBL" id="KV878693">
    <property type="protein sequence ID" value="OJJ67690.1"/>
    <property type="molecule type" value="Genomic_DNA"/>
</dbReference>
<feature type="domain" description="N-acetyltransferase" evidence="2">
    <location>
        <begin position="147"/>
        <end position="320"/>
    </location>
</feature>
<evidence type="ECO:0000259" key="2">
    <source>
        <dbReference type="PROSITE" id="PS51186"/>
    </source>
</evidence>
<sequence length="665" mass="76096">MPVRRSPRNLSSGVRKNERKAKNGLQKTKTKRKSITKDMAKININLMLYSPTKAQRWDPRHSAPASSPLYTLNMANAGHLDDFYQEELLEDWRDEVGSDCDDGCFDLEKMCPEWEDHVDIHSEFEWLEVIDGTVTHQKNSHSPAGEIAHCRAFLIRKDQILETFWEDMEEPEEETAELAFELFDRFGCLQAEYKSHPVKQGSGVWGDELNDGDILLIEELTVSVPHRRRKIGSKLIEAILDLASKKSESFHCFAYPGVLESEVRRQTSKSAPAVHEVATIRRQIADVALSFFRQLGFRRVGSSRWLAYSLDDQHPSRLLEANQDFDLPRLERVINAPDSQVIDELIKSISTIEDAECVIRLEEVYGDAPPDDCRWKVTDEEGDSLLHLVSCSFKIRSAEWIIHRSPDLLSQRNAKGNTPLEALEACMEYHRTIRECGMSARMVVSDRFRGFKDTSIACLALLRGLDIQKASEAERNRLKYGCTCGECLGGFLSPQMHDMLLFQAETTFDFIYNFGGVDDGEGWCDENEELFEYLPKPIAQSLSTRKDSRIGFCMLWKHLATCIRNKMLPTEENVVRLIRDANEWPPHSRNFIQKGAAISSVATMLFKSAMTLEDFYFLEYDDNINHSGFPACRNDREFGMVSGLCGYETISRTQQCTMQGRKIRY</sequence>
<evidence type="ECO:0000313" key="4">
    <source>
        <dbReference type="Proteomes" id="UP000184499"/>
    </source>
</evidence>
<dbReference type="OrthoDB" id="508139at2759"/>
<dbReference type="VEuPathDB" id="FungiDB:ASPBRDRAFT_47727"/>
<feature type="region of interest" description="Disordered" evidence="1">
    <location>
        <begin position="1"/>
        <end position="32"/>
    </location>
</feature>
<reference evidence="4" key="1">
    <citation type="journal article" date="2017" name="Genome Biol.">
        <title>Comparative genomics reveals high biological diversity and specific adaptations in the industrially and medically important fungal genus Aspergillus.</title>
        <authorList>
            <person name="de Vries R.P."/>
            <person name="Riley R."/>
            <person name="Wiebenga A."/>
            <person name="Aguilar-Osorio G."/>
            <person name="Amillis S."/>
            <person name="Uchima C.A."/>
            <person name="Anderluh G."/>
            <person name="Asadollahi M."/>
            <person name="Askin M."/>
            <person name="Barry K."/>
            <person name="Battaglia E."/>
            <person name="Bayram O."/>
            <person name="Benocci T."/>
            <person name="Braus-Stromeyer S.A."/>
            <person name="Caldana C."/>
            <person name="Canovas D."/>
            <person name="Cerqueira G.C."/>
            <person name="Chen F."/>
            <person name="Chen W."/>
            <person name="Choi C."/>
            <person name="Clum A."/>
            <person name="Dos Santos R.A."/>
            <person name="Damasio A.R."/>
            <person name="Diallinas G."/>
            <person name="Emri T."/>
            <person name="Fekete E."/>
            <person name="Flipphi M."/>
            <person name="Freyberg S."/>
            <person name="Gallo A."/>
            <person name="Gournas C."/>
            <person name="Habgood R."/>
            <person name="Hainaut M."/>
            <person name="Harispe M.L."/>
            <person name="Henrissat B."/>
            <person name="Hilden K.S."/>
            <person name="Hope R."/>
            <person name="Hossain A."/>
            <person name="Karabika E."/>
            <person name="Karaffa L."/>
            <person name="Karanyi Z."/>
            <person name="Krasevec N."/>
            <person name="Kuo A."/>
            <person name="Kusch H."/>
            <person name="LaButti K."/>
            <person name="Lagendijk E.L."/>
            <person name="Lapidus A."/>
            <person name="Levasseur A."/>
            <person name="Lindquist E."/>
            <person name="Lipzen A."/>
            <person name="Logrieco A.F."/>
            <person name="MacCabe A."/>
            <person name="Maekelae M.R."/>
            <person name="Malavazi I."/>
            <person name="Melin P."/>
            <person name="Meyer V."/>
            <person name="Mielnichuk N."/>
            <person name="Miskei M."/>
            <person name="Molnar A.P."/>
            <person name="Mule G."/>
            <person name="Ngan C.Y."/>
            <person name="Orejas M."/>
            <person name="Orosz E."/>
            <person name="Ouedraogo J.P."/>
            <person name="Overkamp K.M."/>
            <person name="Park H.-S."/>
            <person name="Perrone G."/>
            <person name="Piumi F."/>
            <person name="Punt P.J."/>
            <person name="Ram A.F."/>
            <person name="Ramon A."/>
            <person name="Rauscher S."/>
            <person name="Record E."/>
            <person name="Riano-Pachon D.M."/>
            <person name="Robert V."/>
            <person name="Roehrig J."/>
            <person name="Ruller R."/>
            <person name="Salamov A."/>
            <person name="Salih N.S."/>
            <person name="Samson R.A."/>
            <person name="Sandor E."/>
            <person name="Sanguinetti M."/>
            <person name="Schuetze T."/>
            <person name="Sepcic K."/>
            <person name="Shelest E."/>
            <person name="Sherlock G."/>
            <person name="Sophianopoulou V."/>
            <person name="Squina F.M."/>
            <person name="Sun H."/>
            <person name="Susca A."/>
            <person name="Todd R.B."/>
            <person name="Tsang A."/>
            <person name="Unkles S.E."/>
            <person name="van de Wiele N."/>
            <person name="van Rossen-Uffink D."/>
            <person name="Oliveira J.V."/>
            <person name="Vesth T.C."/>
            <person name="Visser J."/>
            <person name="Yu J.-H."/>
            <person name="Zhou M."/>
            <person name="Andersen M.R."/>
            <person name="Archer D.B."/>
            <person name="Baker S.E."/>
            <person name="Benoit I."/>
            <person name="Brakhage A.A."/>
            <person name="Braus G.H."/>
            <person name="Fischer R."/>
            <person name="Frisvad J.C."/>
            <person name="Goldman G.H."/>
            <person name="Houbraken J."/>
            <person name="Oakley B."/>
            <person name="Pocsi I."/>
            <person name="Scazzocchio C."/>
            <person name="Seiboth B."/>
            <person name="vanKuyk P.A."/>
            <person name="Wortman J."/>
            <person name="Dyer P.S."/>
            <person name="Grigoriev I.V."/>
        </authorList>
    </citation>
    <scope>NUCLEOTIDE SEQUENCE [LARGE SCALE GENOMIC DNA]</scope>
    <source>
        <strain evidence="4">CBS 101740 / IMI 381727 / IBT 21946</strain>
    </source>
</reference>
<gene>
    <name evidence="3" type="ORF">ASPBRDRAFT_47727</name>
</gene>
<protein>
    <recommendedName>
        <fullName evidence="2">N-acetyltransferase domain-containing protein</fullName>
    </recommendedName>
</protein>
<dbReference type="GO" id="GO:0016747">
    <property type="term" value="F:acyltransferase activity, transferring groups other than amino-acyl groups"/>
    <property type="evidence" value="ECO:0007669"/>
    <property type="project" value="InterPro"/>
</dbReference>
<dbReference type="InterPro" id="IPR000182">
    <property type="entry name" value="GNAT_dom"/>
</dbReference>
<dbReference type="SUPFAM" id="SSF55729">
    <property type="entry name" value="Acyl-CoA N-acyltransferases (Nat)"/>
    <property type="match status" value="1"/>
</dbReference>
<name>A0A1L9U7M4_ASPBC</name>
<dbReference type="AlphaFoldDB" id="A0A1L9U7M4"/>
<dbReference type="CDD" id="cd04301">
    <property type="entry name" value="NAT_SF"/>
    <property type="match status" value="1"/>
</dbReference>
<keyword evidence="4" id="KW-1185">Reference proteome</keyword>